<dbReference type="InterPro" id="IPR004045">
    <property type="entry name" value="Glutathione_S-Trfase_N"/>
</dbReference>
<dbReference type="PROSITE" id="PS50404">
    <property type="entry name" value="GST_NTER"/>
    <property type="match status" value="1"/>
</dbReference>
<evidence type="ECO:0000259" key="4">
    <source>
        <dbReference type="PROSITE" id="PS50405"/>
    </source>
</evidence>
<dbReference type="SFLD" id="SFLDS00019">
    <property type="entry name" value="Glutathione_Transferase_(cytos"/>
    <property type="match status" value="1"/>
</dbReference>
<comment type="caution">
    <text evidence="5">The sequence shown here is derived from an EMBL/GenBank/DDBJ whole genome shotgun (WGS) entry which is preliminary data.</text>
</comment>
<dbReference type="SUPFAM" id="SSF52833">
    <property type="entry name" value="Thioredoxin-like"/>
    <property type="match status" value="1"/>
</dbReference>
<accession>A0A9W9HXY9</accession>
<dbReference type="AlphaFoldDB" id="A0A9W9HXY9"/>
<dbReference type="GO" id="GO:0006414">
    <property type="term" value="P:translational elongation"/>
    <property type="evidence" value="ECO:0007669"/>
    <property type="project" value="TreeGrafter"/>
</dbReference>
<evidence type="ECO:0000259" key="3">
    <source>
        <dbReference type="PROSITE" id="PS50404"/>
    </source>
</evidence>
<dbReference type="InterPro" id="IPR036249">
    <property type="entry name" value="Thioredoxin-like_sf"/>
</dbReference>
<dbReference type="PANTHER" id="PTHR43986">
    <property type="entry name" value="ELONGATION FACTOR 1-GAMMA"/>
    <property type="match status" value="1"/>
</dbReference>
<evidence type="ECO:0000256" key="2">
    <source>
        <dbReference type="RuleBase" id="RU003494"/>
    </source>
</evidence>
<dbReference type="PANTHER" id="PTHR43986:SF10">
    <property type="entry name" value="ELONGATION FACTOR EEF-1B GAMMA SUBUNIT, PUTATIVE (AFU_ORTHOLOGUE AFUA_1G17120)-RELATED"/>
    <property type="match status" value="1"/>
</dbReference>
<keyword evidence="6" id="KW-1185">Reference proteome</keyword>
<dbReference type="GO" id="GO:0005737">
    <property type="term" value="C:cytoplasm"/>
    <property type="evidence" value="ECO:0007669"/>
    <property type="project" value="TreeGrafter"/>
</dbReference>
<dbReference type="PROSITE" id="PS50405">
    <property type="entry name" value="GST_CTER"/>
    <property type="match status" value="1"/>
</dbReference>
<dbReference type="InterPro" id="IPR050802">
    <property type="entry name" value="EF-GSTs"/>
</dbReference>
<dbReference type="FunFam" id="3.40.30.10:FF:000142">
    <property type="entry name" value="Elongation factor 1 gamma"/>
    <property type="match status" value="1"/>
</dbReference>
<comment type="similarity">
    <text evidence="1 2">Belongs to the GST superfamily.</text>
</comment>
<dbReference type="Gene3D" id="1.20.1050.10">
    <property type="match status" value="1"/>
</dbReference>
<evidence type="ECO:0000313" key="5">
    <source>
        <dbReference type="EMBL" id="KAJ5161003.1"/>
    </source>
</evidence>
<dbReference type="Pfam" id="PF02798">
    <property type="entry name" value="GST_N"/>
    <property type="match status" value="1"/>
</dbReference>
<evidence type="ECO:0000256" key="1">
    <source>
        <dbReference type="ARBA" id="ARBA00007409"/>
    </source>
</evidence>
<dbReference type="InterPro" id="IPR010987">
    <property type="entry name" value="Glutathione-S-Trfase_C-like"/>
</dbReference>
<feature type="domain" description="GST C-terminal" evidence="4">
    <location>
        <begin position="91"/>
        <end position="220"/>
    </location>
</feature>
<dbReference type="Pfam" id="PF00043">
    <property type="entry name" value="GST_C"/>
    <property type="match status" value="1"/>
</dbReference>
<evidence type="ECO:0008006" key="7">
    <source>
        <dbReference type="Google" id="ProtNLM"/>
    </source>
</evidence>
<name>A0A9W9HXY9_9EURO</name>
<dbReference type="InterPro" id="IPR040079">
    <property type="entry name" value="Glutathione_S-Trfase"/>
</dbReference>
<dbReference type="CDD" id="cd03044">
    <property type="entry name" value="GST_N_EF1Bgamma"/>
    <property type="match status" value="1"/>
</dbReference>
<dbReference type="FunFam" id="1.20.1050.10:FF:000006">
    <property type="entry name" value="Elongation factor 1 gamma"/>
    <property type="match status" value="1"/>
</dbReference>
<reference evidence="5" key="1">
    <citation type="submission" date="2022-11" db="EMBL/GenBank/DDBJ databases">
        <authorList>
            <person name="Petersen C."/>
        </authorList>
    </citation>
    <scope>NUCLEOTIDE SEQUENCE</scope>
    <source>
        <strain evidence="5">IBT 21917</strain>
    </source>
</reference>
<dbReference type="Proteomes" id="UP001146351">
    <property type="component" value="Unassembled WGS sequence"/>
</dbReference>
<feature type="domain" description="GST N-terminal" evidence="3">
    <location>
        <begin position="3"/>
        <end position="85"/>
    </location>
</feature>
<dbReference type="InterPro" id="IPR004046">
    <property type="entry name" value="GST_C"/>
</dbReference>
<organism evidence="5 6">
    <name type="scientific">Penicillium capsulatum</name>
    <dbReference type="NCBI Taxonomy" id="69766"/>
    <lineage>
        <taxon>Eukaryota</taxon>
        <taxon>Fungi</taxon>
        <taxon>Dikarya</taxon>
        <taxon>Ascomycota</taxon>
        <taxon>Pezizomycotina</taxon>
        <taxon>Eurotiomycetes</taxon>
        <taxon>Eurotiomycetidae</taxon>
        <taxon>Eurotiales</taxon>
        <taxon>Aspergillaceae</taxon>
        <taxon>Penicillium</taxon>
    </lineage>
</organism>
<gene>
    <name evidence="5" type="ORF">N7492_006395</name>
</gene>
<dbReference type="Gene3D" id="3.40.30.10">
    <property type="entry name" value="Glutaredoxin"/>
    <property type="match status" value="1"/>
</dbReference>
<reference evidence="5" key="2">
    <citation type="journal article" date="2023" name="IMA Fungus">
        <title>Comparative genomic study of the Penicillium genus elucidates a diverse pangenome and 15 lateral gene transfer events.</title>
        <authorList>
            <person name="Petersen C."/>
            <person name="Sorensen T."/>
            <person name="Nielsen M.R."/>
            <person name="Sondergaard T.E."/>
            <person name="Sorensen J.L."/>
            <person name="Fitzpatrick D.A."/>
            <person name="Frisvad J.C."/>
            <person name="Nielsen K.L."/>
        </authorList>
    </citation>
    <scope>NUCLEOTIDE SEQUENCE</scope>
    <source>
        <strain evidence="5">IBT 21917</strain>
    </source>
</reference>
<dbReference type="InterPro" id="IPR036282">
    <property type="entry name" value="Glutathione-S-Trfase_C_sf"/>
</dbReference>
<evidence type="ECO:0000313" key="6">
    <source>
        <dbReference type="Proteomes" id="UP001146351"/>
    </source>
</evidence>
<dbReference type="GO" id="GO:0005634">
    <property type="term" value="C:nucleus"/>
    <property type="evidence" value="ECO:0007669"/>
    <property type="project" value="TreeGrafter"/>
</dbReference>
<dbReference type="OrthoDB" id="249703at2759"/>
<protein>
    <recommendedName>
        <fullName evidence="7">Translation elongation factor eEF-1B gamma subunit</fullName>
    </recommendedName>
</protein>
<proteinExistence type="inferred from homology"/>
<dbReference type="CDD" id="cd03181">
    <property type="entry name" value="GST_C_EF1Bgamma_like"/>
    <property type="match status" value="1"/>
</dbReference>
<dbReference type="SUPFAM" id="SSF47616">
    <property type="entry name" value="GST C-terminal domain-like"/>
    <property type="match status" value="1"/>
</dbReference>
<dbReference type="EMBL" id="JAPQKO010000005">
    <property type="protein sequence ID" value="KAJ5161003.1"/>
    <property type="molecule type" value="Genomic_DNA"/>
</dbReference>
<sequence length="222" mass="24721">MAPFGTIYSYIPSPRVMKAQAAANFNGLELAIYPDFAMGKTNRTEDFLSKFPLGKVPAFEGADGTNLAESDAITQYLAESGPAAAQLMGATPAERAVIRQWISFAQGEVLDHVTQLALWRLKMRPYNEDNETWALQGLERGLASLESRLQGRTWLASQEKISMADITVASSLVWGFTMAIDAEMRQKYPAVIGWYDRVLEVPEVKQAFGEKKFIEKRQAYEG</sequence>
<dbReference type="SFLD" id="SFLDG00358">
    <property type="entry name" value="Main_(cytGST)"/>
    <property type="match status" value="1"/>
</dbReference>